<dbReference type="Proteomes" id="UP000480222">
    <property type="component" value="Unassembled WGS sequence"/>
</dbReference>
<proteinExistence type="predicted"/>
<dbReference type="SUPFAM" id="SSF46689">
    <property type="entry name" value="Homeodomain-like"/>
    <property type="match status" value="1"/>
</dbReference>
<reference evidence="1 2" key="1">
    <citation type="submission" date="2020-02" db="EMBL/GenBank/DDBJ databases">
        <authorList>
            <person name="Brisse S."/>
        </authorList>
    </citation>
    <scope>NUCLEOTIDE SEQUENCE [LARGE SCALE GENOMIC DNA]</scope>
    <source>
        <strain evidence="1">CIP107547</strain>
    </source>
</reference>
<dbReference type="KEGG" id="cdi:DIP1117"/>
<accession>A0A811G3S1</accession>
<organism evidence="1 2">
    <name type="scientific">Corynebacterium diphtheriae</name>
    <dbReference type="NCBI Taxonomy" id="1717"/>
    <lineage>
        <taxon>Bacteria</taxon>
        <taxon>Bacillati</taxon>
        <taxon>Actinomycetota</taxon>
        <taxon>Actinomycetes</taxon>
        <taxon>Mycobacteriales</taxon>
        <taxon>Corynebacteriaceae</taxon>
        <taxon>Corynebacterium</taxon>
    </lineage>
</organism>
<name>A0A811G3S1_CORDP</name>
<comment type="caution">
    <text evidence="1">The sequence shown here is derived from an EMBL/GenBank/DDBJ whole genome shotgun (WGS) entry which is preliminary data.</text>
</comment>
<dbReference type="InterPro" id="IPR009057">
    <property type="entry name" value="Homeodomain-like_sf"/>
</dbReference>
<evidence type="ECO:0000313" key="2">
    <source>
        <dbReference type="Proteomes" id="UP000480222"/>
    </source>
</evidence>
<sequence>MSQPESPEQRRTAILATAERILRSGSPLTLGKVAQEVGISRTALYRYVSGIDEIIETLATKDFPHWLTSLRSAMAAAPTPKQRALCWAIESIKLGRETDHAWLATLSSLNLSENCRNAIASEHSKIDQLLRVELAQLGTPHIELTVATVRAVVMTAIQTPSSTEADDYFTATISAIIDASC</sequence>
<protein>
    <recommendedName>
        <fullName evidence="3">TetR/AcrR family transcriptional regulator</fullName>
    </recommendedName>
</protein>
<evidence type="ECO:0008006" key="3">
    <source>
        <dbReference type="Google" id="ProtNLM"/>
    </source>
</evidence>
<dbReference type="EMBL" id="CADDAV010000015">
    <property type="protein sequence ID" value="CAB0601901.1"/>
    <property type="molecule type" value="Genomic_DNA"/>
</dbReference>
<dbReference type="Gene3D" id="1.10.357.10">
    <property type="entry name" value="Tetracycline Repressor, domain 2"/>
    <property type="match status" value="1"/>
</dbReference>
<gene>
    <name evidence="1" type="ORF">CIP107547_01299</name>
</gene>
<dbReference type="AlphaFoldDB" id="A0A811G3S1"/>
<evidence type="ECO:0000313" key="1">
    <source>
        <dbReference type="EMBL" id="CAB0601901.1"/>
    </source>
</evidence>
<dbReference type="OMA" id="AEHRSMQ"/>